<dbReference type="InterPro" id="IPR010105">
    <property type="entry name" value="TonB_sidphr_rcpt"/>
</dbReference>
<proteinExistence type="inferred from homology"/>
<evidence type="ECO:0000256" key="3">
    <source>
        <dbReference type="ARBA" id="ARBA00022448"/>
    </source>
</evidence>
<dbReference type="PANTHER" id="PTHR32552">
    <property type="entry name" value="FERRICHROME IRON RECEPTOR-RELATED"/>
    <property type="match status" value="1"/>
</dbReference>
<feature type="domain" description="Secretin/TonB short N-terminal" evidence="16">
    <location>
        <begin position="60"/>
        <end position="110"/>
    </location>
</feature>
<keyword evidence="11 14" id="KW-0472">Membrane</keyword>
<keyword evidence="7" id="KW-0732">Signal</keyword>
<evidence type="ECO:0000256" key="12">
    <source>
        <dbReference type="ARBA" id="ARBA00023170"/>
    </source>
</evidence>
<evidence type="ECO:0000313" key="17">
    <source>
        <dbReference type="EMBL" id="RXK13263.1"/>
    </source>
</evidence>
<evidence type="ECO:0000256" key="13">
    <source>
        <dbReference type="ARBA" id="ARBA00023237"/>
    </source>
</evidence>
<dbReference type="InterPro" id="IPR039426">
    <property type="entry name" value="TonB-dep_rcpt-like"/>
</dbReference>
<sequence>MTYKKIQGKEKMFKTKSKFIAPTLAMLLFGSSLLYADKIYTIEDMSVKEALEKISKESKLSYIVDEELIEGKKAKNIKNIEGTKKALEKVLNSTNLEAIIEDGTILIREKREKNTSNNGNDLGSVEVLASNSTEGTGSYTIDTMNTATRLNLLSKDTPQSITVVTNQEIEDKNINSFRNLADNVVGLNAPVWDSDRVWISSRGFSIDYYQLNGIPTTYDGFATEQDMVIYDRVEIVKGASGLISGAGSPGASINMVRKHVHSKEFTGGLTLKGGSWDTYSGTMDLTIPLNEDGSIRSRVIAQKEHQESFRNFYEKDTDIIYGIIDADLSDQTKISAGASYVKTDTSGSTWSGVPIYFSDGSLTNFDPSTSFAPNWASYDKESTSAFVNFGHNFYNDIKVNANYNYQKNIIEPKTVAFMGYLDKNTGLGLESVWGVWNQEVETTINAFDIYASIPFDLGNQNHEIIVGAMTSKTDSLSYSKDASTGDINAQSIYSWDGNIEEPSYSDKERSGESSVEQNGIYVVGRFDLMDDLKLIAGGRISNYEYSCIYGCSSSYKDTNVFTPYAGLIYSLNENHSVYTSYTSIFTPQTQKDVNGDRLDPKDGNSYEVGLKSQFFDERLDTSISLFKIVQDNVPESVGMNDEGETYYRGVEGVTSKGIEITAKGEITDNWNVNFGISSFTLKDGNGQKTSTLTPRKEIMLSTKYKLGNLSFGGTINWQDKIYSDTKNPSGNYQTITQKDFYLVNLMAKYEFSEDLSLQLNIDNLFDKEYYSNILYGSYRGGSFQFGDPRKTILTLKYTF</sequence>
<dbReference type="SUPFAM" id="SSF56935">
    <property type="entry name" value="Porins"/>
    <property type="match status" value="1"/>
</dbReference>
<name>A0A4Q1AU07_9BACT</name>
<dbReference type="Gene3D" id="2.170.130.10">
    <property type="entry name" value="TonB-dependent receptor, plug domain"/>
    <property type="match status" value="1"/>
</dbReference>
<dbReference type="PANTHER" id="PTHR32552:SF74">
    <property type="entry name" value="HYDROXAMATE SIDEROPHORE RECEPTOR FHUE"/>
    <property type="match status" value="1"/>
</dbReference>
<keyword evidence="13 14" id="KW-0998">Cell outer membrane</keyword>
<dbReference type="NCBIfam" id="TIGR01783">
    <property type="entry name" value="TonB-siderophor"/>
    <property type="match status" value="1"/>
</dbReference>
<keyword evidence="5" id="KW-0410">Iron transport</keyword>
<dbReference type="EMBL" id="NXIE01000002">
    <property type="protein sequence ID" value="RXK13263.1"/>
    <property type="molecule type" value="Genomic_DNA"/>
</dbReference>
<keyword evidence="9" id="KW-0406">Ion transport</keyword>
<protein>
    <submittedName>
        <fullName evidence="17">TonB-dependent siderophore receptor</fullName>
    </submittedName>
</protein>
<dbReference type="InterPro" id="IPR036942">
    <property type="entry name" value="Beta-barrel_TonB_sf"/>
</dbReference>
<keyword evidence="8" id="KW-0408">Iron</keyword>
<evidence type="ECO:0000256" key="10">
    <source>
        <dbReference type="ARBA" id="ARBA00023077"/>
    </source>
</evidence>
<dbReference type="InterPro" id="IPR011662">
    <property type="entry name" value="Secretin/TonB_short_N"/>
</dbReference>
<organism evidence="17 18">
    <name type="scientific">Halarcobacter mediterraneus</name>
    <dbReference type="NCBI Taxonomy" id="2023153"/>
    <lineage>
        <taxon>Bacteria</taxon>
        <taxon>Pseudomonadati</taxon>
        <taxon>Campylobacterota</taxon>
        <taxon>Epsilonproteobacteria</taxon>
        <taxon>Campylobacterales</taxon>
        <taxon>Arcobacteraceae</taxon>
        <taxon>Halarcobacter</taxon>
    </lineage>
</organism>
<comment type="subcellular location">
    <subcellularLocation>
        <location evidence="1 14">Cell outer membrane</location>
        <topology evidence="1 14">Multi-pass membrane protein</topology>
    </subcellularLocation>
</comment>
<evidence type="ECO:0000256" key="7">
    <source>
        <dbReference type="ARBA" id="ARBA00022729"/>
    </source>
</evidence>
<dbReference type="CDD" id="cd01347">
    <property type="entry name" value="ligand_gated_channel"/>
    <property type="match status" value="1"/>
</dbReference>
<evidence type="ECO:0000256" key="14">
    <source>
        <dbReference type="PROSITE-ProRule" id="PRU01360"/>
    </source>
</evidence>
<evidence type="ECO:0000256" key="11">
    <source>
        <dbReference type="ARBA" id="ARBA00023136"/>
    </source>
</evidence>
<dbReference type="PROSITE" id="PS52016">
    <property type="entry name" value="TONB_DEPENDENT_REC_3"/>
    <property type="match status" value="1"/>
</dbReference>
<evidence type="ECO:0000256" key="2">
    <source>
        <dbReference type="ARBA" id="ARBA00009810"/>
    </source>
</evidence>
<evidence type="ECO:0000256" key="15">
    <source>
        <dbReference type="RuleBase" id="RU003357"/>
    </source>
</evidence>
<keyword evidence="6 14" id="KW-0812">Transmembrane</keyword>
<dbReference type="GO" id="GO:0009279">
    <property type="term" value="C:cell outer membrane"/>
    <property type="evidence" value="ECO:0007669"/>
    <property type="project" value="UniProtKB-SubCell"/>
</dbReference>
<dbReference type="OrthoDB" id="174652at2"/>
<dbReference type="Pfam" id="PF00593">
    <property type="entry name" value="TonB_dep_Rec_b-barrel"/>
    <property type="match status" value="1"/>
</dbReference>
<dbReference type="GO" id="GO:0038023">
    <property type="term" value="F:signaling receptor activity"/>
    <property type="evidence" value="ECO:0007669"/>
    <property type="project" value="InterPro"/>
</dbReference>
<evidence type="ECO:0000256" key="1">
    <source>
        <dbReference type="ARBA" id="ARBA00004571"/>
    </source>
</evidence>
<keyword evidence="10 15" id="KW-0798">TonB box</keyword>
<comment type="similarity">
    <text evidence="2 14 15">Belongs to the TonB-dependent receptor family.</text>
</comment>
<gene>
    <name evidence="17" type="ORF">CP965_05535</name>
</gene>
<dbReference type="Pfam" id="PF07715">
    <property type="entry name" value="Plug"/>
    <property type="match status" value="1"/>
</dbReference>
<evidence type="ECO:0000256" key="5">
    <source>
        <dbReference type="ARBA" id="ARBA00022496"/>
    </source>
</evidence>
<keyword evidence="4 14" id="KW-1134">Transmembrane beta strand</keyword>
<keyword evidence="12 17" id="KW-0675">Receptor</keyword>
<dbReference type="InterPro" id="IPR012910">
    <property type="entry name" value="Plug_dom"/>
</dbReference>
<dbReference type="Gene3D" id="3.55.50.30">
    <property type="match status" value="1"/>
</dbReference>
<reference evidence="17 18" key="1">
    <citation type="submission" date="2017-09" db="EMBL/GenBank/DDBJ databases">
        <title>Genomics of the genus Arcobacter.</title>
        <authorList>
            <person name="Perez-Cataluna A."/>
            <person name="Figueras M.J."/>
            <person name="Salas-Masso N."/>
        </authorList>
    </citation>
    <scope>NUCLEOTIDE SEQUENCE [LARGE SCALE GENOMIC DNA]</scope>
    <source>
        <strain evidence="17 18">F156-34</strain>
    </source>
</reference>
<accession>A0A4Q1AU07</accession>
<dbReference type="FunFam" id="2.170.130.10:FF:000010">
    <property type="entry name" value="Ferripyoverdine receptor"/>
    <property type="match status" value="1"/>
</dbReference>
<keyword evidence="18" id="KW-1185">Reference proteome</keyword>
<evidence type="ECO:0000256" key="6">
    <source>
        <dbReference type="ARBA" id="ARBA00022692"/>
    </source>
</evidence>
<dbReference type="AlphaFoldDB" id="A0A4Q1AU07"/>
<evidence type="ECO:0000259" key="16">
    <source>
        <dbReference type="SMART" id="SM00965"/>
    </source>
</evidence>
<keyword evidence="3 14" id="KW-0813">Transport</keyword>
<dbReference type="GO" id="GO:0015891">
    <property type="term" value="P:siderophore transport"/>
    <property type="evidence" value="ECO:0007669"/>
    <property type="project" value="InterPro"/>
</dbReference>
<dbReference type="InterPro" id="IPR037066">
    <property type="entry name" value="Plug_dom_sf"/>
</dbReference>
<evidence type="ECO:0000256" key="8">
    <source>
        <dbReference type="ARBA" id="ARBA00023004"/>
    </source>
</evidence>
<evidence type="ECO:0000256" key="4">
    <source>
        <dbReference type="ARBA" id="ARBA00022452"/>
    </source>
</evidence>
<dbReference type="SMART" id="SM00965">
    <property type="entry name" value="STN"/>
    <property type="match status" value="1"/>
</dbReference>
<dbReference type="GO" id="GO:0015344">
    <property type="term" value="F:siderophore uptake transmembrane transporter activity"/>
    <property type="evidence" value="ECO:0007669"/>
    <property type="project" value="TreeGrafter"/>
</dbReference>
<dbReference type="Gene3D" id="2.40.170.20">
    <property type="entry name" value="TonB-dependent receptor, beta-barrel domain"/>
    <property type="match status" value="1"/>
</dbReference>
<evidence type="ECO:0000313" key="18">
    <source>
        <dbReference type="Proteomes" id="UP000289718"/>
    </source>
</evidence>
<dbReference type="InterPro" id="IPR000531">
    <property type="entry name" value="Beta-barrel_TonB"/>
</dbReference>
<comment type="caution">
    <text evidence="17">The sequence shown here is derived from an EMBL/GenBank/DDBJ whole genome shotgun (WGS) entry which is preliminary data.</text>
</comment>
<evidence type="ECO:0000256" key="9">
    <source>
        <dbReference type="ARBA" id="ARBA00023065"/>
    </source>
</evidence>
<dbReference type="Proteomes" id="UP000289718">
    <property type="component" value="Unassembled WGS sequence"/>
</dbReference>